<dbReference type="PANTHER" id="PTHR47354">
    <property type="entry name" value="NADH OXIDOREDUCTASE HCR"/>
    <property type="match status" value="1"/>
</dbReference>
<dbReference type="EMBL" id="MZZM01000018">
    <property type="protein sequence ID" value="ORJ60103.1"/>
    <property type="molecule type" value="Genomic_DNA"/>
</dbReference>
<accession>A0A1X0Y4N1</accession>
<dbReference type="SUPFAM" id="SSF54292">
    <property type="entry name" value="2Fe-2S ferredoxin-like"/>
    <property type="match status" value="1"/>
</dbReference>
<feature type="domain" description="2Fe-2S ferredoxin-type" evidence="4">
    <location>
        <begin position="294"/>
        <end position="375"/>
    </location>
</feature>
<evidence type="ECO:0008006" key="8">
    <source>
        <dbReference type="Google" id="ProtNLM"/>
    </source>
</evidence>
<dbReference type="InterPro" id="IPR036010">
    <property type="entry name" value="2Fe-2S_ferredoxin-like_sf"/>
</dbReference>
<dbReference type="PROSITE" id="PS51085">
    <property type="entry name" value="2FE2S_FER_2"/>
    <property type="match status" value="1"/>
</dbReference>
<dbReference type="InterPro" id="IPR039261">
    <property type="entry name" value="FNR_nucleotide-bd"/>
</dbReference>
<evidence type="ECO:0000256" key="3">
    <source>
        <dbReference type="ARBA" id="ARBA00023014"/>
    </source>
</evidence>
<dbReference type="PANTHER" id="PTHR47354:SF3">
    <property type="entry name" value="OXIDOREDUCTASE-RELATED"/>
    <property type="match status" value="1"/>
</dbReference>
<dbReference type="InterPro" id="IPR017938">
    <property type="entry name" value="Riboflavin_synthase-like_b-brl"/>
</dbReference>
<dbReference type="SUPFAM" id="SSF52343">
    <property type="entry name" value="Ferredoxin reductase-like, C-terminal NADP-linked domain"/>
    <property type="match status" value="1"/>
</dbReference>
<dbReference type="Pfam" id="PF00175">
    <property type="entry name" value="NAD_binding_1"/>
    <property type="match status" value="1"/>
</dbReference>
<dbReference type="Gene3D" id="3.10.20.30">
    <property type="match status" value="1"/>
</dbReference>
<dbReference type="PRINTS" id="PR00406">
    <property type="entry name" value="CYTB5RDTASE"/>
</dbReference>
<dbReference type="RefSeq" id="WP_084950849.1">
    <property type="nucleotide sequence ID" value="NZ_MZZM01000018.1"/>
</dbReference>
<dbReference type="InterPro" id="IPR008333">
    <property type="entry name" value="Cbr1-like_FAD-bd_dom"/>
</dbReference>
<dbReference type="SUPFAM" id="SSF63380">
    <property type="entry name" value="Riboflavin synthase domain-like"/>
    <property type="match status" value="1"/>
</dbReference>
<dbReference type="InterPro" id="IPR001041">
    <property type="entry name" value="2Fe-2S_ferredoxin-type"/>
</dbReference>
<feature type="domain" description="FAD-binding FR-type" evidence="5">
    <location>
        <begin position="49"/>
        <end position="157"/>
    </location>
</feature>
<dbReference type="Pfam" id="PF00970">
    <property type="entry name" value="FAD_binding_6"/>
    <property type="match status" value="1"/>
</dbReference>
<dbReference type="Gene3D" id="2.40.30.10">
    <property type="entry name" value="Translation factors"/>
    <property type="match status" value="1"/>
</dbReference>
<dbReference type="GO" id="GO:0016491">
    <property type="term" value="F:oxidoreductase activity"/>
    <property type="evidence" value="ECO:0007669"/>
    <property type="project" value="InterPro"/>
</dbReference>
<dbReference type="GO" id="GO:0051537">
    <property type="term" value="F:2 iron, 2 sulfur cluster binding"/>
    <property type="evidence" value="ECO:0007669"/>
    <property type="project" value="UniProtKB-KW"/>
</dbReference>
<name>A0A1X0Y4N1_MYCSI</name>
<sequence>MFTQRSQTSRRSFAKTFRDRILGSDLVDLLTGPHGVDRYTELVDPTWTQGDARAKVVDVRRSTPRSVTLTLTPNKSFTAKHAVKAGQFVNVAVEIDGRWHTRCYSPANVEGSADLELTIGRHGTGSEAGLVSNYLYEQARPGMVVGLAGVGGDFVLPDLEDSASPRRILFVSGGSGITPVLAMLRTLVAQGHTRNGGEIAFIHYARTPAEACYRDELHAMPGVRVLHGYTRSGRGDLEGRFGPRHLAAAMESPDAVFVCGPNTLIEAVREHCQNVYAESFVPPTASVPSNPSGGRITFADSGVDVTDDGRSLLEQAESAGLTPQNGCRMGICHTCTRRKVSGTVRSLTTGAVSTAPDEDIQICVSVPVGDVDLSL</sequence>
<keyword evidence="2" id="KW-0001">2Fe-2S</keyword>
<dbReference type="InterPro" id="IPR017927">
    <property type="entry name" value="FAD-bd_FR_type"/>
</dbReference>
<dbReference type="AlphaFoldDB" id="A0A1X0Y4N1"/>
<organism evidence="6 7">
    <name type="scientific">Mycobacterium simiae</name>
    <name type="common">Mycobacterium habana</name>
    <dbReference type="NCBI Taxonomy" id="1784"/>
    <lineage>
        <taxon>Bacteria</taxon>
        <taxon>Bacillati</taxon>
        <taxon>Actinomycetota</taxon>
        <taxon>Actinomycetes</taxon>
        <taxon>Mycobacteriales</taxon>
        <taxon>Mycobacteriaceae</taxon>
        <taxon>Mycobacterium</taxon>
        <taxon>Mycobacterium simiae complex</taxon>
    </lineage>
</organism>
<keyword evidence="2" id="KW-0408">Iron</keyword>
<evidence type="ECO:0000259" key="4">
    <source>
        <dbReference type="PROSITE" id="PS51085"/>
    </source>
</evidence>
<evidence type="ECO:0000313" key="6">
    <source>
        <dbReference type="EMBL" id="ORJ60103.1"/>
    </source>
</evidence>
<evidence type="ECO:0000259" key="5">
    <source>
        <dbReference type="PROSITE" id="PS51384"/>
    </source>
</evidence>
<keyword evidence="7" id="KW-1185">Reference proteome</keyword>
<dbReference type="Proteomes" id="UP000193040">
    <property type="component" value="Unassembled WGS sequence"/>
</dbReference>
<proteinExistence type="predicted"/>
<protein>
    <recommendedName>
        <fullName evidence="8">Ferredoxin reductase</fullName>
    </recommendedName>
</protein>
<comment type="cofactor">
    <cofactor evidence="1">
        <name>FAD</name>
        <dbReference type="ChEBI" id="CHEBI:57692"/>
    </cofactor>
</comment>
<comment type="caution">
    <text evidence="6">The sequence shown here is derived from an EMBL/GenBank/DDBJ whole genome shotgun (WGS) entry which is preliminary data.</text>
</comment>
<dbReference type="Pfam" id="PF00111">
    <property type="entry name" value="Fer2"/>
    <property type="match status" value="1"/>
</dbReference>
<keyword evidence="3" id="KW-0411">Iron-sulfur</keyword>
<dbReference type="CDD" id="cd06216">
    <property type="entry name" value="FNR_iron_sulfur_binding_2"/>
    <property type="match status" value="1"/>
</dbReference>
<dbReference type="InterPro" id="IPR012675">
    <property type="entry name" value="Beta-grasp_dom_sf"/>
</dbReference>
<evidence type="ECO:0000313" key="7">
    <source>
        <dbReference type="Proteomes" id="UP000193040"/>
    </source>
</evidence>
<reference evidence="6 7" key="1">
    <citation type="submission" date="2017-03" db="EMBL/GenBank/DDBJ databases">
        <title>Genomic insights into Mycobacterium simiae human colonization.</title>
        <authorList>
            <person name="Steffani J.L."/>
            <person name="Brunck M.E."/>
            <person name="Cruz E."/>
            <person name="Montiel R."/>
            <person name="Barona F."/>
        </authorList>
    </citation>
    <scope>NUCLEOTIDE SEQUENCE [LARGE SCALE GENOMIC DNA]</scope>
    <source>
        <strain evidence="6 7">MsiGto</strain>
    </source>
</reference>
<dbReference type="PROSITE" id="PS51384">
    <property type="entry name" value="FAD_FR"/>
    <property type="match status" value="1"/>
</dbReference>
<dbReference type="STRING" id="1784.VC42_15855"/>
<evidence type="ECO:0000256" key="2">
    <source>
        <dbReference type="ARBA" id="ARBA00022714"/>
    </source>
</evidence>
<gene>
    <name evidence="6" type="ORF">B5M45_14535</name>
</gene>
<evidence type="ECO:0000256" key="1">
    <source>
        <dbReference type="ARBA" id="ARBA00001974"/>
    </source>
</evidence>
<dbReference type="CDD" id="cd00207">
    <property type="entry name" value="fer2"/>
    <property type="match status" value="1"/>
</dbReference>
<keyword evidence="2" id="KW-0479">Metal-binding</keyword>
<dbReference type="InterPro" id="IPR050415">
    <property type="entry name" value="MRET"/>
</dbReference>
<dbReference type="Gene3D" id="3.40.50.80">
    <property type="entry name" value="Nucleotide-binding domain of ferredoxin-NADP reductase (FNR) module"/>
    <property type="match status" value="1"/>
</dbReference>
<dbReference type="InterPro" id="IPR001433">
    <property type="entry name" value="OxRdtase_FAD/NAD-bd"/>
</dbReference>